<dbReference type="PANTHER" id="PTHR43651">
    <property type="entry name" value="1,4-ALPHA-GLUCAN-BRANCHING ENZYME"/>
    <property type="match status" value="1"/>
</dbReference>
<protein>
    <recommendedName>
        <fullName evidence="10">1,4-alpha-glucan branching enzyme GlgB</fullName>
        <ecNumber evidence="10">2.4.1.18</ecNumber>
    </recommendedName>
    <alternativeName>
        <fullName evidence="10">1,4-alpha-D-glucan:1,4-alpha-D-glucan 6-glucosyl-transferase</fullName>
    </alternativeName>
    <alternativeName>
        <fullName evidence="10">Alpha-(1-&gt;4)-glucan branching enzyme</fullName>
    </alternativeName>
    <alternativeName>
        <fullName evidence="10">Glycogen branching enzyme</fullName>
        <shortName evidence="10">BE</shortName>
    </alternativeName>
</protein>
<dbReference type="InterPro" id="IPR054169">
    <property type="entry name" value="GlgB_N"/>
</dbReference>
<dbReference type="AlphaFoldDB" id="A0A1Y6CEP4"/>
<evidence type="ECO:0000256" key="11">
    <source>
        <dbReference type="PIRSR" id="PIRSR000463-1"/>
    </source>
</evidence>
<evidence type="ECO:0000256" key="6">
    <source>
        <dbReference type="ARBA" id="ARBA00022676"/>
    </source>
</evidence>
<comment type="subunit">
    <text evidence="10">Monomer.</text>
</comment>
<dbReference type="Proteomes" id="UP000192917">
    <property type="component" value="Unassembled WGS sequence"/>
</dbReference>
<evidence type="ECO:0000256" key="9">
    <source>
        <dbReference type="ARBA" id="ARBA00023277"/>
    </source>
</evidence>
<keyword evidence="6 10" id="KW-0328">Glycosyltransferase</keyword>
<dbReference type="PIRSF" id="PIRSF000463">
    <property type="entry name" value="GlgB"/>
    <property type="match status" value="1"/>
</dbReference>
<dbReference type="SUPFAM" id="SSF81296">
    <property type="entry name" value="E set domains"/>
    <property type="match status" value="1"/>
</dbReference>
<comment type="function">
    <text evidence="2 10">Catalyzes the formation of the alpha-1,6-glucosidic linkages in glycogen by scission of a 1,4-alpha-linked oligosaccharide from growing alpha-1,4-glucan chains and the subsequent attachment of the oligosaccharide to the alpha-1,6 position.</text>
</comment>
<name>A0A1Y6CEP4_9PROT</name>
<evidence type="ECO:0000256" key="10">
    <source>
        <dbReference type="HAMAP-Rule" id="MF_00685"/>
    </source>
</evidence>
<comment type="similarity">
    <text evidence="4 10">Belongs to the glycosyl hydrolase 13 family. GlgB subfamily.</text>
</comment>
<dbReference type="Pfam" id="PF02922">
    <property type="entry name" value="CBM_48"/>
    <property type="match status" value="1"/>
</dbReference>
<feature type="active site" description="Nucleophile" evidence="10 11">
    <location>
        <position position="414"/>
    </location>
</feature>
<comment type="pathway">
    <text evidence="3 10">Glycan biosynthesis; glycogen biosynthesis.</text>
</comment>
<dbReference type="HAMAP" id="MF_00685">
    <property type="entry name" value="GlgB"/>
    <property type="match status" value="1"/>
</dbReference>
<evidence type="ECO:0000256" key="2">
    <source>
        <dbReference type="ARBA" id="ARBA00002953"/>
    </source>
</evidence>
<organism evidence="13 14">
    <name type="scientific">Tistlia consotensis USBA 355</name>
    <dbReference type="NCBI Taxonomy" id="560819"/>
    <lineage>
        <taxon>Bacteria</taxon>
        <taxon>Pseudomonadati</taxon>
        <taxon>Pseudomonadota</taxon>
        <taxon>Alphaproteobacteria</taxon>
        <taxon>Rhodospirillales</taxon>
        <taxon>Rhodovibrionaceae</taxon>
        <taxon>Tistlia</taxon>
    </lineage>
</organism>
<evidence type="ECO:0000256" key="1">
    <source>
        <dbReference type="ARBA" id="ARBA00000826"/>
    </source>
</evidence>
<evidence type="ECO:0000256" key="8">
    <source>
        <dbReference type="ARBA" id="ARBA00023056"/>
    </source>
</evidence>
<dbReference type="GO" id="GO:0003844">
    <property type="term" value="F:1,4-alpha-glucan branching enzyme activity"/>
    <property type="evidence" value="ECO:0007669"/>
    <property type="project" value="UniProtKB-UniRule"/>
</dbReference>
<keyword evidence="7 10" id="KW-0808">Transferase</keyword>
<dbReference type="SMART" id="SM00642">
    <property type="entry name" value="Aamy"/>
    <property type="match status" value="1"/>
</dbReference>
<gene>
    <name evidence="10" type="primary">glgB</name>
    <name evidence="13" type="ORF">SAMN05428998_12195</name>
</gene>
<dbReference type="InterPro" id="IPR013783">
    <property type="entry name" value="Ig-like_fold"/>
</dbReference>
<dbReference type="InterPro" id="IPR037439">
    <property type="entry name" value="Branching_enzy"/>
</dbReference>
<accession>A0A1Y6CEP4</accession>
<evidence type="ECO:0000256" key="5">
    <source>
        <dbReference type="ARBA" id="ARBA00022600"/>
    </source>
</evidence>
<dbReference type="GO" id="GO:0005978">
    <property type="term" value="P:glycogen biosynthetic process"/>
    <property type="evidence" value="ECO:0007669"/>
    <property type="project" value="UniProtKB-UniRule"/>
</dbReference>
<dbReference type="InterPro" id="IPR013780">
    <property type="entry name" value="Glyco_hydro_b"/>
</dbReference>
<keyword evidence="14" id="KW-1185">Reference proteome</keyword>
<dbReference type="Pfam" id="PF22019">
    <property type="entry name" value="GlgB_N"/>
    <property type="match status" value="1"/>
</dbReference>
<evidence type="ECO:0000256" key="4">
    <source>
        <dbReference type="ARBA" id="ARBA00009000"/>
    </source>
</evidence>
<dbReference type="SUPFAM" id="SSF51445">
    <property type="entry name" value="(Trans)glycosidases"/>
    <property type="match status" value="1"/>
</dbReference>
<dbReference type="EMBL" id="FWZX01000021">
    <property type="protein sequence ID" value="SMF57437.1"/>
    <property type="molecule type" value="Genomic_DNA"/>
</dbReference>
<keyword evidence="9 10" id="KW-0119">Carbohydrate metabolism</keyword>
<dbReference type="Gene3D" id="3.20.20.80">
    <property type="entry name" value="Glycosidases"/>
    <property type="match status" value="1"/>
</dbReference>
<dbReference type="EC" id="2.4.1.18" evidence="10"/>
<keyword evidence="8 10" id="KW-0320">Glycogen biosynthesis</keyword>
<dbReference type="NCBIfam" id="NF008967">
    <property type="entry name" value="PRK12313.1"/>
    <property type="match status" value="1"/>
</dbReference>
<dbReference type="CDD" id="cd02855">
    <property type="entry name" value="E_set_GBE_prok_N"/>
    <property type="match status" value="1"/>
</dbReference>
<dbReference type="InterPro" id="IPR004193">
    <property type="entry name" value="Glyco_hydro_13_N"/>
</dbReference>
<dbReference type="Pfam" id="PF02806">
    <property type="entry name" value="Alpha-amylase_C"/>
    <property type="match status" value="1"/>
</dbReference>
<dbReference type="STRING" id="560819.SAMN05428998_12195"/>
<dbReference type="CDD" id="cd11322">
    <property type="entry name" value="AmyAc_Glg_BE"/>
    <property type="match status" value="1"/>
</dbReference>
<evidence type="ECO:0000313" key="14">
    <source>
        <dbReference type="Proteomes" id="UP000192917"/>
    </source>
</evidence>
<dbReference type="GO" id="GO:0005829">
    <property type="term" value="C:cytosol"/>
    <property type="evidence" value="ECO:0007669"/>
    <property type="project" value="TreeGrafter"/>
</dbReference>
<dbReference type="FunFam" id="2.60.40.10:FF:000169">
    <property type="entry name" value="1,4-alpha-glucan branching enzyme GlgB"/>
    <property type="match status" value="1"/>
</dbReference>
<feature type="domain" description="Glycosyl hydrolase family 13 catalytic" evidence="12">
    <location>
        <begin position="257"/>
        <end position="626"/>
    </location>
</feature>
<dbReference type="Gene3D" id="2.60.40.1180">
    <property type="entry name" value="Golgi alpha-mannosidase II"/>
    <property type="match status" value="1"/>
</dbReference>
<dbReference type="NCBIfam" id="NF003811">
    <property type="entry name" value="PRK05402.1"/>
    <property type="match status" value="1"/>
</dbReference>
<dbReference type="InterPro" id="IPR006047">
    <property type="entry name" value="GH13_cat_dom"/>
</dbReference>
<dbReference type="NCBIfam" id="TIGR01515">
    <property type="entry name" value="branching_enzym"/>
    <property type="match status" value="1"/>
</dbReference>
<dbReference type="FunFam" id="2.60.40.1180:FF:000002">
    <property type="entry name" value="1,4-alpha-glucan branching enzyme GlgB"/>
    <property type="match status" value="1"/>
</dbReference>
<dbReference type="SUPFAM" id="SSF51011">
    <property type="entry name" value="Glycosyl hydrolase domain"/>
    <property type="match status" value="1"/>
</dbReference>
<proteinExistence type="inferred from homology"/>
<evidence type="ECO:0000313" key="13">
    <source>
        <dbReference type="EMBL" id="SMF57437.1"/>
    </source>
</evidence>
<dbReference type="UniPathway" id="UPA00164"/>
<dbReference type="FunFam" id="3.20.20.80:FF:000003">
    <property type="entry name" value="1,4-alpha-glucan branching enzyme GlgB"/>
    <property type="match status" value="1"/>
</dbReference>
<evidence type="ECO:0000259" key="12">
    <source>
        <dbReference type="SMART" id="SM00642"/>
    </source>
</evidence>
<dbReference type="GO" id="GO:0004553">
    <property type="term" value="F:hydrolase activity, hydrolyzing O-glycosyl compounds"/>
    <property type="evidence" value="ECO:0007669"/>
    <property type="project" value="InterPro"/>
</dbReference>
<dbReference type="InterPro" id="IPR014756">
    <property type="entry name" value="Ig_E-set"/>
</dbReference>
<feature type="active site" description="Proton donor" evidence="10 11">
    <location>
        <position position="467"/>
    </location>
</feature>
<dbReference type="Gene3D" id="2.60.40.10">
    <property type="entry name" value="Immunoglobulins"/>
    <property type="match status" value="2"/>
</dbReference>
<dbReference type="InterPro" id="IPR006048">
    <property type="entry name" value="A-amylase/branching_C"/>
</dbReference>
<comment type="catalytic activity">
    <reaction evidence="1 10">
        <text>Transfers a segment of a (1-&gt;4)-alpha-D-glucan chain to a primary hydroxy group in a similar glucan chain.</text>
        <dbReference type="EC" id="2.4.1.18"/>
    </reaction>
</comment>
<sequence>MNSETALPRDHSAVEAIVRGRHGDPFSVLGMHGGDGAPLTVSVFAPPAAEVAVLDAKTGKVAARLERVHPEGFFAGPVPRRKKRFAYRLEMTAGERSWQAEDPYRFPPVLGELDVHLLAEGRHRRLFERLGAHPLTLDGVAGVAFAVWAPNAQRVSVVGEFNAWDGRRHPMRRRHEAGVWELFVPGLERGALYKYEIVGPRGEQLPLKSDPLSFRQEAPPRTASLVEGLPARDWRDADWMEGRQARQALAAPISIYEVHLGSWRRGDGDSLLDYDTIGDLLIPYARDMGFTHLEFLPVSEHPFAGSWGYQPIGLFAPTARFGPPEGFARLVERCHEAGLGVIVDWVPAHFPSDVHGLARFDGTALYEHEDPRLGFHQDWNTLIYNFGRREVANFLQANALFWLERFHVDALRVDAVASMLYLDYSRKPGEWLPNAHGGNENLEAIAFLRETNTRVYADNPGAVTIAEESTAWPQVSRPVYSGGLGFGYKWNMGWMHDSLDYISRDPIYRRHHHDRVTFGLHYAFSENFILPLSHDEVVHGKGSLLGKMPGDRWQKFANLRAYFAFMWTHPGKKLLFMGGEFGQEREWSHDRSLDWHLCDDPAHAGLQHLVRDLNRLYRGNPALHERDCAPDGFEWIDASDADSSVFVYQRNGADGGDPVVVVCNFTPLVRHGYRVGVPRGGSWDEIFNSDAELYGGSNVGNGGRADASGEGWHGRPASLDLTLPPLGVLVLRPSS</sequence>
<dbReference type="InterPro" id="IPR017853">
    <property type="entry name" value="GH"/>
</dbReference>
<dbReference type="InterPro" id="IPR044143">
    <property type="entry name" value="GlgB_N_E_set_prok"/>
</dbReference>
<dbReference type="InterPro" id="IPR006407">
    <property type="entry name" value="GlgB"/>
</dbReference>
<reference evidence="13 14" key="1">
    <citation type="submission" date="2017-04" db="EMBL/GenBank/DDBJ databases">
        <authorList>
            <person name="Afonso C.L."/>
            <person name="Miller P.J."/>
            <person name="Scott M.A."/>
            <person name="Spackman E."/>
            <person name="Goraichik I."/>
            <person name="Dimitrov K.M."/>
            <person name="Suarez D.L."/>
            <person name="Swayne D.E."/>
        </authorList>
    </citation>
    <scope>NUCLEOTIDE SEQUENCE [LARGE SCALE GENOMIC DNA]</scope>
    <source>
        <strain evidence="13 14">USBA 355</strain>
    </source>
</reference>
<evidence type="ECO:0000256" key="3">
    <source>
        <dbReference type="ARBA" id="ARBA00004964"/>
    </source>
</evidence>
<evidence type="ECO:0000256" key="7">
    <source>
        <dbReference type="ARBA" id="ARBA00022679"/>
    </source>
</evidence>
<dbReference type="PANTHER" id="PTHR43651:SF3">
    <property type="entry name" value="1,4-ALPHA-GLUCAN-BRANCHING ENZYME"/>
    <property type="match status" value="1"/>
</dbReference>
<keyword evidence="5 10" id="KW-0321">Glycogen metabolism</keyword>
<dbReference type="GO" id="GO:0043169">
    <property type="term" value="F:cation binding"/>
    <property type="evidence" value="ECO:0007669"/>
    <property type="project" value="InterPro"/>
</dbReference>